<evidence type="ECO:0000256" key="5">
    <source>
        <dbReference type="ARBA" id="ARBA00022701"/>
    </source>
</evidence>
<feature type="domain" description="Roadblock/LAMTOR2" evidence="10">
    <location>
        <begin position="5"/>
        <end position="93"/>
    </location>
</feature>
<name>A0A087UDX2_STEMI</name>
<dbReference type="STRING" id="407821.A0A087UDX2"/>
<evidence type="ECO:0000259" key="10">
    <source>
        <dbReference type="SMART" id="SM00960"/>
    </source>
</evidence>
<evidence type="ECO:0000256" key="7">
    <source>
        <dbReference type="ARBA" id="ARBA00023175"/>
    </source>
</evidence>
<comment type="function">
    <text evidence="9">Acts as one of several non-catalytic accessory components of the cytoplasmic dynein 1 complex that are thought to be involved in linking dynein to cargos and to adapter proteins that regulate dynein function. Cytoplasmic dynein 1 acts as a motor for the intracellular retrograde motility of vesicles and organelles along microtubules.</text>
</comment>
<keyword evidence="12" id="KW-1185">Reference proteome</keyword>
<gene>
    <name evidence="11" type="ORF">X975_18540</name>
</gene>
<dbReference type="SMART" id="SM00960">
    <property type="entry name" value="Robl_LC7"/>
    <property type="match status" value="1"/>
</dbReference>
<dbReference type="InterPro" id="IPR004942">
    <property type="entry name" value="Roadblock/LAMTOR2_dom"/>
</dbReference>
<evidence type="ECO:0000256" key="8">
    <source>
        <dbReference type="ARBA" id="ARBA00023212"/>
    </source>
</evidence>
<comment type="similarity">
    <text evidence="2">Belongs to the GAMAD family.</text>
</comment>
<proteinExistence type="inferred from homology"/>
<evidence type="ECO:0000313" key="11">
    <source>
        <dbReference type="EMBL" id="KFM75561.1"/>
    </source>
</evidence>
<dbReference type="FunFam" id="3.30.450.30:FF:000009">
    <property type="entry name" value="Dynein light chain roadblock"/>
    <property type="match status" value="1"/>
</dbReference>
<accession>A0A087UDX2</accession>
<dbReference type="EMBL" id="KK119384">
    <property type="protein sequence ID" value="KFM75561.1"/>
    <property type="molecule type" value="Genomic_DNA"/>
</dbReference>
<reference evidence="11 12" key="1">
    <citation type="submission" date="2013-11" db="EMBL/GenBank/DDBJ databases">
        <title>Genome sequencing of Stegodyphus mimosarum.</title>
        <authorList>
            <person name="Bechsgaard J."/>
        </authorList>
    </citation>
    <scope>NUCLEOTIDE SEQUENCE [LARGE SCALE GENOMIC DNA]</scope>
</reference>
<sequence>MASEVDETIKRIQSHKGVLGIIILNADGIPIKSTMDNNTTIEYAGLITHLVDKSRRTVKELDNTNELTFLRVRSKKNEILIAPDKEYLLIVVQNPN</sequence>
<evidence type="ECO:0000256" key="1">
    <source>
        <dbReference type="ARBA" id="ARBA00004245"/>
    </source>
</evidence>
<organism evidence="11 12">
    <name type="scientific">Stegodyphus mimosarum</name>
    <name type="common">African social velvet spider</name>
    <dbReference type="NCBI Taxonomy" id="407821"/>
    <lineage>
        <taxon>Eukaryota</taxon>
        <taxon>Metazoa</taxon>
        <taxon>Ecdysozoa</taxon>
        <taxon>Arthropoda</taxon>
        <taxon>Chelicerata</taxon>
        <taxon>Arachnida</taxon>
        <taxon>Araneae</taxon>
        <taxon>Araneomorphae</taxon>
        <taxon>Entelegynae</taxon>
        <taxon>Eresoidea</taxon>
        <taxon>Eresidae</taxon>
        <taxon>Stegodyphus</taxon>
    </lineage>
</organism>
<evidence type="ECO:0000256" key="2">
    <source>
        <dbReference type="ARBA" id="ARBA00007191"/>
    </source>
</evidence>
<keyword evidence="3" id="KW-0813">Transport</keyword>
<protein>
    <submittedName>
        <fullName evidence="11">Dynein light chain roadblock-type 2</fullName>
    </submittedName>
</protein>
<dbReference type="InterPro" id="IPR016561">
    <property type="entry name" value="DYNLRB1/2"/>
</dbReference>
<dbReference type="PANTHER" id="PTHR10779">
    <property type="entry name" value="DYNEIN LIGHT CHAIN ROADBLOCK"/>
    <property type="match status" value="1"/>
</dbReference>
<dbReference type="GO" id="GO:0005868">
    <property type="term" value="C:cytoplasmic dynein complex"/>
    <property type="evidence" value="ECO:0007669"/>
    <property type="project" value="InterPro"/>
</dbReference>
<evidence type="ECO:0000256" key="3">
    <source>
        <dbReference type="ARBA" id="ARBA00022448"/>
    </source>
</evidence>
<comment type="subcellular location">
    <subcellularLocation>
        <location evidence="1">Cytoplasm</location>
        <location evidence="1">Cytoskeleton</location>
    </subcellularLocation>
</comment>
<evidence type="ECO:0000256" key="9">
    <source>
        <dbReference type="ARBA" id="ARBA00025362"/>
    </source>
</evidence>
<keyword evidence="7" id="KW-0505">Motor protein</keyword>
<keyword evidence="6" id="KW-0243">Dynein</keyword>
<keyword evidence="8" id="KW-0206">Cytoskeleton</keyword>
<keyword evidence="5" id="KW-0493">Microtubule</keyword>
<dbReference type="Proteomes" id="UP000054359">
    <property type="component" value="Unassembled WGS sequence"/>
</dbReference>
<keyword evidence="4" id="KW-0963">Cytoplasm</keyword>
<evidence type="ECO:0000256" key="4">
    <source>
        <dbReference type="ARBA" id="ARBA00022490"/>
    </source>
</evidence>
<dbReference type="SUPFAM" id="SSF103196">
    <property type="entry name" value="Roadblock/LC7 domain"/>
    <property type="match status" value="1"/>
</dbReference>
<evidence type="ECO:0000313" key="12">
    <source>
        <dbReference type="Proteomes" id="UP000054359"/>
    </source>
</evidence>
<dbReference type="GO" id="GO:0007018">
    <property type="term" value="P:microtubule-based movement"/>
    <property type="evidence" value="ECO:0007669"/>
    <property type="project" value="InterPro"/>
</dbReference>
<dbReference type="PIRSF" id="PIRSF009998">
    <property type="entry name" value="DLC7"/>
    <property type="match status" value="1"/>
</dbReference>
<dbReference type="Pfam" id="PF03259">
    <property type="entry name" value="Robl_LC7"/>
    <property type="match status" value="1"/>
</dbReference>
<dbReference type="OrthoDB" id="9985637at2759"/>
<dbReference type="OMA" id="NNSTIEY"/>
<feature type="non-terminal residue" evidence="11">
    <location>
        <position position="96"/>
    </location>
</feature>
<evidence type="ECO:0000256" key="6">
    <source>
        <dbReference type="ARBA" id="ARBA00023017"/>
    </source>
</evidence>
<dbReference type="GO" id="GO:0005874">
    <property type="term" value="C:microtubule"/>
    <property type="evidence" value="ECO:0007669"/>
    <property type="project" value="UniProtKB-KW"/>
</dbReference>
<dbReference type="AlphaFoldDB" id="A0A087UDX2"/>
<dbReference type="Gene3D" id="3.30.450.30">
    <property type="entry name" value="Dynein light chain 2a, cytoplasmic"/>
    <property type="match status" value="1"/>
</dbReference>